<sequence length="161" mass="18276">MVNLAELRLHLRDEYMRMGDNKSRLRRKRNIISTLNQSTAPDSQPTNSASSPSEATDAESEHLDSTSENSLESILQALGERADQDLDVEDLDEGPLEDFTPSLEKISLQQLFNFVDDHWSRTVHRLGMKSLDDELEFYELVDMDAEGEDDLDNVIDDMMAA</sequence>
<protein>
    <submittedName>
        <fullName evidence="1">Uncharacterized protein</fullName>
    </submittedName>
</protein>
<accession>A0ACB8BFW2</accession>
<feature type="non-terminal residue" evidence="1">
    <location>
        <position position="161"/>
    </location>
</feature>
<keyword evidence="2" id="KW-1185">Reference proteome</keyword>
<gene>
    <name evidence="1" type="ORF">BV22DRAFT_1090517</name>
</gene>
<proteinExistence type="predicted"/>
<organism evidence="1 2">
    <name type="scientific">Leucogyrophana mollusca</name>
    <dbReference type="NCBI Taxonomy" id="85980"/>
    <lineage>
        <taxon>Eukaryota</taxon>
        <taxon>Fungi</taxon>
        <taxon>Dikarya</taxon>
        <taxon>Basidiomycota</taxon>
        <taxon>Agaricomycotina</taxon>
        <taxon>Agaricomycetes</taxon>
        <taxon>Agaricomycetidae</taxon>
        <taxon>Boletales</taxon>
        <taxon>Boletales incertae sedis</taxon>
        <taxon>Leucogyrophana</taxon>
    </lineage>
</organism>
<dbReference type="Proteomes" id="UP000790709">
    <property type="component" value="Unassembled WGS sequence"/>
</dbReference>
<dbReference type="EMBL" id="MU266419">
    <property type="protein sequence ID" value="KAH7924685.1"/>
    <property type="molecule type" value="Genomic_DNA"/>
</dbReference>
<evidence type="ECO:0000313" key="2">
    <source>
        <dbReference type="Proteomes" id="UP000790709"/>
    </source>
</evidence>
<reference evidence="1" key="1">
    <citation type="journal article" date="2021" name="New Phytol.">
        <title>Evolutionary innovations through gain and loss of genes in the ectomycorrhizal Boletales.</title>
        <authorList>
            <person name="Wu G."/>
            <person name="Miyauchi S."/>
            <person name="Morin E."/>
            <person name="Kuo A."/>
            <person name="Drula E."/>
            <person name="Varga T."/>
            <person name="Kohler A."/>
            <person name="Feng B."/>
            <person name="Cao Y."/>
            <person name="Lipzen A."/>
            <person name="Daum C."/>
            <person name="Hundley H."/>
            <person name="Pangilinan J."/>
            <person name="Johnson J."/>
            <person name="Barry K."/>
            <person name="LaButti K."/>
            <person name="Ng V."/>
            <person name="Ahrendt S."/>
            <person name="Min B."/>
            <person name="Choi I.G."/>
            <person name="Park H."/>
            <person name="Plett J.M."/>
            <person name="Magnuson J."/>
            <person name="Spatafora J.W."/>
            <person name="Nagy L.G."/>
            <person name="Henrissat B."/>
            <person name="Grigoriev I.V."/>
            <person name="Yang Z.L."/>
            <person name="Xu J."/>
            <person name="Martin F.M."/>
        </authorList>
    </citation>
    <scope>NUCLEOTIDE SEQUENCE</scope>
    <source>
        <strain evidence="1">KUC20120723A-06</strain>
    </source>
</reference>
<evidence type="ECO:0000313" key="1">
    <source>
        <dbReference type="EMBL" id="KAH7924685.1"/>
    </source>
</evidence>
<name>A0ACB8BFW2_9AGAM</name>
<comment type="caution">
    <text evidence="1">The sequence shown here is derived from an EMBL/GenBank/DDBJ whole genome shotgun (WGS) entry which is preliminary data.</text>
</comment>